<feature type="domain" description="BRCT" evidence="3">
    <location>
        <begin position="637"/>
        <end position="732"/>
    </location>
</feature>
<feature type="compositionally biased region" description="Polar residues" evidence="2">
    <location>
        <begin position="802"/>
        <end position="819"/>
    </location>
</feature>
<evidence type="ECO:0000313" key="4">
    <source>
        <dbReference type="EMBL" id="KAL0280534.1"/>
    </source>
</evidence>
<feature type="region of interest" description="Disordered" evidence="2">
    <location>
        <begin position="510"/>
        <end position="544"/>
    </location>
</feature>
<dbReference type="CDD" id="cd17728">
    <property type="entry name" value="BRCT_TopBP1_rpt8"/>
    <property type="match status" value="1"/>
</dbReference>
<dbReference type="GO" id="GO:0007095">
    <property type="term" value="P:mitotic G2 DNA damage checkpoint signaling"/>
    <property type="evidence" value="ECO:0007669"/>
    <property type="project" value="TreeGrafter"/>
</dbReference>
<feature type="domain" description="BRCT" evidence="3">
    <location>
        <begin position="198"/>
        <end position="287"/>
    </location>
</feature>
<reference evidence="4" key="1">
    <citation type="journal article" date="2024" name="Gigascience">
        <title>Chromosome-level genome of the poultry shaft louse Menopon gallinae provides insight into the host-switching and adaptive evolution of parasitic lice.</title>
        <authorList>
            <person name="Xu Y."/>
            <person name="Ma L."/>
            <person name="Liu S."/>
            <person name="Liang Y."/>
            <person name="Liu Q."/>
            <person name="He Z."/>
            <person name="Tian L."/>
            <person name="Duan Y."/>
            <person name="Cai W."/>
            <person name="Li H."/>
            <person name="Song F."/>
        </authorList>
    </citation>
    <scope>NUCLEOTIDE SEQUENCE</scope>
    <source>
        <strain evidence="4">Cailab_2023a</strain>
    </source>
</reference>
<evidence type="ECO:0000256" key="2">
    <source>
        <dbReference type="SAM" id="MobiDB-lite"/>
    </source>
</evidence>
<feature type="domain" description="BRCT" evidence="3">
    <location>
        <begin position="544"/>
        <end position="631"/>
    </location>
</feature>
<feature type="domain" description="BRCT" evidence="3">
    <location>
        <begin position="367"/>
        <end position="455"/>
    </location>
</feature>
<dbReference type="Gene3D" id="3.40.50.10190">
    <property type="entry name" value="BRCT domain"/>
    <property type="match status" value="8"/>
</dbReference>
<dbReference type="GO" id="GO:0033314">
    <property type="term" value="P:mitotic DNA replication checkpoint signaling"/>
    <property type="evidence" value="ECO:0007669"/>
    <property type="project" value="TreeGrafter"/>
</dbReference>
<dbReference type="CDD" id="cd17731">
    <property type="entry name" value="BRCT_TopBP1_rpt2_like"/>
    <property type="match status" value="1"/>
</dbReference>
<dbReference type="GO" id="GO:0006270">
    <property type="term" value="P:DNA replication initiation"/>
    <property type="evidence" value="ECO:0007669"/>
    <property type="project" value="TreeGrafter"/>
</dbReference>
<feature type="domain" description="BRCT" evidence="3">
    <location>
        <begin position="105"/>
        <end position="176"/>
    </location>
</feature>
<sequence>MSQVENLTVYFVLQSDTAGELNSSSDMRLAFNTVIRYGGNAKWVKPSSCLSMATSSKDVFVFENFEGQAFEDMKKHSAKYVILGVRCILTCISSGRSIPSSPTPVYSEGMRDLVICCTGFDSPIKKELQEKVEYMAGIYVKSLRAITTHLVAHNNISPKAIEAYKSNLPIMKCEWIEAVWEKSKYSNINGNDDEFKSYISPLFHNLKVTTSGIGRKEKEKIKELIEEHGGTFSGALEEKNTNVLIVAKPEGEKFKFAKSWNIPCVKPSWVYDSVESKVIHNLNSYGLDSKVVKSSTPKKDAMNFTANFSMMSAIAQDSDRMITHLEETHATMSLDNMKSQFATPKKVHPSDNICDVINNVLLKNLKDAGQFLDGCNIYLCGFTAEDMEKLKKVLNVGGATRFNDLNEFVTHVIVGKKTDSLLATLKNVSAHIVSVNWLAESMKLKKPAPEGDHSVLGSGVKRTEPPSPLSKLGAKLLTTLESKEPEKPEFDLDKENEKLIQLQEEELLNKYKQSQPGEPLTPRENPLSRSNSSSLQSRTGSLQPNTEFFKGLNFFLSTELVERERKELEEIISSKGGQVVGKRFLGIPDYAIVPITGATLTEITTKEVVNVFFIKDCYFEDSIVNLQYYHYPVACVKDSKPLKDCVISVSNYIQCEREFIEVMIEILGATPQSLLARKPKENILKSTHLICSEATGQKYNGAIRWGLPVVHHDWLLKCAALGVRVSEQPYLIGESKTKFSAAVNETSNKSKCVEDVEKQPADSEAALNKSRDQQTLSQLKSLCKSSMKTTPLHSAVSRLKNNETPKSSPDVNRTQTPTSPYGAFYGNENPSPGTRKRLWKWMNQGADFPQDPPSNYSIDPPRRDSTPLSEVLSKFLVQMKRKPEEIPTDSPVSTKRTSEPDGVAEIPVKKLNLGDEDAPDKEDTMKHDSVITTGLQKMKEIEENYTKNCAKPLTPVRKQSDSAPQMLVVTESQPHTEVGWEDPNEKEIALKKLEMAAAGAMSEKVFMVTRVHNAEEVCKLIEECGGKVSRMQHFDRNATHLISMDLTRDEKLMASITAGLWVLHPSYIDELKVVRDVHKIPEEWYEWGNPNKKERISNMPANAKAFAACSMEWRLAIKSGAPPAFKDMKIILHLRPSTYHNFRRLVEAGGGQVVNAKPPYSADLEADVCVVDTRYNEEVDFETLARKKIPCVTILYLNDRILKKEDAIDKNIAQPYLKFWNKKTSLLKYVNSDLSSN</sequence>
<evidence type="ECO:0000256" key="1">
    <source>
        <dbReference type="ARBA" id="ARBA00022737"/>
    </source>
</evidence>
<dbReference type="Pfam" id="PF00533">
    <property type="entry name" value="BRCT"/>
    <property type="match status" value="3"/>
</dbReference>
<name>A0AAW2IEG2_9NEOP</name>
<feature type="region of interest" description="Disordered" evidence="2">
    <location>
        <begin position="786"/>
        <end position="832"/>
    </location>
</feature>
<gene>
    <name evidence="4" type="ORF">PYX00_001796</name>
</gene>
<dbReference type="InterPro" id="IPR001357">
    <property type="entry name" value="BRCT_dom"/>
</dbReference>
<evidence type="ECO:0000259" key="3">
    <source>
        <dbReference type="PROSITE" id="PS50172"/>
    </source>
</evidence>
<proteinExistence type="predicted"/>
<dbReference type="SUPFAM" id="SSF52113">
    <property type="entry name" value="BRCT domain"/>
    <property type="match status" value="6"/>
</dbReference>
<dbReference type="CDD" id="cd17718">
    <property type="entry name" value="BRCT_TopBP1_rpt3"/>
    <property type="match status" value="1"/>
</dbReference>
<accession>A0AAW2IEG2</accession>
<dbReference type="PANTHER" id="PTHR13561">
    <property type="entry name" value="DNA REPLICATION REGULATOR DPB11-RELATED"/>
    <property type="match status" value="1"/>
</dbReference>
<protein>
    <recommendedName>
        <fullName evidence="3">BRCT domain-containing protein</fullName>
    </recommendedName>
</protein>
<feature type="region of interest" description="Disordered" evidence="2">
    <location>
        <begin position="844"/>
        <end position="866"/>
    </location>
</feature>
<dbReference type="PANTHER" id="PTHR13561:SF20">
    <property type="entry name" value="DNA TOPOISOMERASE 2-BINDING PROTEIN 1"/>
    <property type="match status" value="1"/>
</dbReference>
<keyword evidence="1" id="KW-0677">Repeat</keyword>
<dbReference type="InterPro" id="IPR059215">
    <property type="entry name" value="BRCT2_TopBP1-like"/>
</dbReference>
<dbReference type="Pfam" id="PF12738">
    <property type="entry name" value="PTCB-BRCT"/>
    <property type="match status" value="2"/>
</dbReference>
<feature type="region of interest" description="Disordered" evidence="2">
    <location>
        <begin position="447"/>
        <end position="471"/>
    </location>
</feature>
<dbReference type="SMART" id="SM00292">
    <property type="entry name" value="BRCT"/>
    <property type="match status" value="7"/>
</dbReference>
<feature type="compositionally biased region" description="Low complexity" evidence="2">
    <location>
        <begin position="527"/>
        <end position="543"/>
    </location>
</feature>
<comment type="caution">
    <text evidence="4">The sequence shown here is derived from an EMBL/GenBank/DDBJ whole genome shotgun (WGS) entry which is preliminary data.</text>
</comment>
<dbReference type="EMBL" id="JARGDH010000001">
    <property type="protein sequence ID" value="KAL0280534.1"/>
    <property type="molecule type" value="Genomic_DNA"/>
</dbReference>
<dbReference type="InterPro" id="IPR036420">
    <property type="entry name" value="BRCT_dom_sf"/>
</dbReference>
<organism evidence="4">
    <name type="scientific">Menopon gallinae</name>
    <name type="common">poultry shaft louse</name>
    <dbReference type="NCBI Taxonomy" id="328185"/>
    <lineage>
        <taxon>Eukaryota</taxon>
        <taxon>Metazoa</taxon>
        <taxon>Ecdysozoa</taxon>
        <taxon>Arthropoda</taxon>
        <taxon>Hexapoda</taxon>
        <taxon>Insecta</taxon>
        <taxon>Pterygota</taxon>
        <taxon>Neoptera</taxon>
        <taxon>Paraneoptera</taxon>
        <taxon>Psocodea</taxon>
        <taxon>Troctomorpha</taxon>
        <taxon>Phthiraptera</taxon>
        <taxon>Amblycera</taxon>
        <taxon>Menoponidae</taxon>
        <taxon>Menopon</taxon>
    </lineage>
</organism>
<dbReference type="InterPro" id="IPR049936">
    <property type="entry name" value="TopBP1_BRCT_8"/>
</dbReference>
<dbReference type="PROSITE" id="PS50172">
    <property type="entry name" value="BRCT"/>
    <property type="match status" value="5"/>
</dbReference>
<dbReference type="AlphaFoldDB" id="A0AAW2IEG2"/>
<dbReference type="CDD" id="cd17738">
    <property type="entry name" value="BRCT_TopBP1_rpt7"/>
    <property type="match status" value="1"/>
</dbReference>